<feature type="compositionally biased region" description="Basic and acidic residues" evidence="2">
    <location>
        <begin position="803"/>
        <end position="816"/>
    </location>
</feature>
<dbReference type="GO" id="GO:0004620">
    <property type="term" value="F:phospholipase activity"/>
    <property type="evidence" value="ECO:0007669"/>
    <property type="project" value="TreeGrafter"/>
</dbReference>
<dbReference type="SUPFAM" id="SSF53474">
    <property type="entry name" value="alpha/beta-Hydrolases"/>
    <property type="match status" value="1"/>
</dbReference>
<accession>A0A2G5UWR0</accession>
<evidence type="ECO:0000259" key="3">
    <source>
        <dbReference type="PROSITE" id="PS51043"/>
    </source>
</evidence>
<feature type="compositionally biased region" description="Acidic residues" evidence="2">
    <location>
        <begin position="817"/>
        <end position="830"/>
    </location>
</feature>
<proteinExistence type="inferred from homology"/>
<gene>
    <name evidence="4" type="primary">Cni-ipla-1</name>
    <name evidence="4" type="synonym">Cnig_chr_II.g4513</name>
    <name evidence="4" type="ORF">B9Z55_004513</name>
</gene>
<keyword evidence="5" id="KW-1185">Reference proteome</keyword>
<dbReference type="Pfam" id="PF02862">
    <property type="entry name" value="DDHD"/>
    <property type="match status" value="1"/>
</dbReference>
<feature type="compositionally biased region" description="Polar residues" evidence="2">
    <location>
        <begin position="120"/>
        <end position="132"/>
    </location>
</feature>
<dbReference type="PANTHER" id="PTHR23509:SF48">
    <property type="entry name" value="INTRACELLULAR PHOSPHOLIPASE A1"/>
    <property type="match status" value="1"/>
</dbReference>
<dbReference type="GO" id="GO:0005737">
    <property type="term" value="C:cytoplasm"/>
    <property type="evidence" value="ECO:0007669"/>
    <property type="project" value="TreeGrafter"/>
</dbReference>
<name>A0A2G5UWR0_9PELO</name>
<feature type="region of interest" description="Disordered" evidence="2">
    <location>
        <begin position="1"/>
        <end position="164"/>
    </location>
</feature>
<sequence>MSSEEEHHLVTSSDELTFRRLEDEVEEVGDDVASGMGGGERKEPKEKSSKKMDFVNQNFVESTEDEADLSTPTAVGPPLGAVIRDGGDETPTAPDPSAKYSMAQTKDGGDLSRPAGLPVSFSNMQIENNGHPSSSSSTVIPPPAAKSGPAAASSKGTPVAPSRNRRRKNSFLLLLFQIFLFLQKKERLVLKMLPPPIIQTPPDSPSPAYSPPPSTPSSPPALTTNSPLDPNSPNFLNLPRKQIRSKSVPHARQVLMDMVDSTERNLDGPFRSILWQKYVLERPKVTELKCSEVRWFFQEPKQTVWTPFNGRDSIMLEIKYRKEKKIELDEAIQKIYDESLGHYKMDAPEGSEDNSEEKPMVVVLNGQYKVNKENSRIDPIYWKEDSKEIRRGTWFSMDYQPLEMPLSDSIEKNHLQCFRNQMIPEGTTVFSKSETSNKPILAELHVDGYDVRWNSVIDISLHQKGNAILRYLWAKTTPLRRGYEREADWNDASAEISHLILVVHGIGQKGYENLIATNANQVRDGVVNAMEKCYPDEKSRPMFLPVEWRSSLVLDGGLTDNITIPKMSSMRASLNSTAMDVMYYQSPLFRTEIVRGVVAQLNRTYKLFKANNPKFNGHVHIFGHSLGSVICYDVLTQYSPLMLYDKYVTKSIDEYLEKNDSENTKEARKAMEAMKLAREQLREHMDGGIHKLLVTNDEQLNFKVKYLFAVGSPLGVFLTMRGGASADLLSKATNVERIFNIFHPYDPVAYRLEPFFTPEYKHIRPIKLFSQADLRARASYADLPLDVYKHYLKKLKNQKKAKNGKDDKAADAKSGGDDEIDEEDECDSDEDARSGCSSPRSMTPPPPPCDVAAANKEPKAVVKKGWFSFGSSNNHPKKTQSSASLQSQVQATSTEQIEVGKEAEAELPLAERILGSGVRVPHRIDFQLQPALTEKSYWSVLKSHFAYWTNADMALFLANVLYCKPAKPEEAKPTWA</sequence>
<dbReference type="PANTHER" id="PTHR23509">
    <property type="entry name" value="PA-PL1 PHOSPHOLIPASE FAMILY"/>
    <property type="match status" value="1"/>
</dbReference>
<dbReference type="EMBL" id="PDUG01000002">
    <property type="protein sequence ID" value="PIC43987.1"/>
    <property type="molecule type" value="Genomic_DNA"/>
</dbReference>
<dbReference type="InterPro" id="IPR029058">
    <property type="entry name" value="AB_hydrolase_fold"/>
</dbReference>
<dbReference type="PROSITE" id="PS51043">
    <property type="entry name" value="DDHD"/>
    <property type="match status" value="1"/>
</dbReference>
<feature type="compositionally biased region" description="Low complexity" evidence="2">
    <location>
        <begin position="145"/>
        <end position="156"/>
    </location>
</feature>
<feature type="region of interest" description="Disordered" evidence="2">
    <location>
        <begin position="200"/>
        <end position="234"/>
    </location>
</feature>
<comment type="similarity">
    <text evidence="1">Belongs to the PA-PLA1 family.</text>
</comment>
<reference evidence="5" key="1">
    <citation type="submission" date="2017-10" db="EMBL/GenBank/DDBJ databases">
        <title>Rapid genome shrinkage in a self-fertile nematode reveals novel sperm competition proteins.</title>
        <authorList>
            <person name="Yin D."/>
            <person name="Schwarz E.M."/>
            <person name="Thomas C.G."/>
            <person name="Felde R.L."/>
            <person name="Korf I.F."/>
            <person name="Cutter A.D."/>
            <person name="Schartner C.M."/>
            <person name="Ralston E.J."/>
            <person name="Meyer B.J."/>
            <person name="Haag E.S."/>
        </authorList>
    </citation>
    <scope>NUCLEOTIDE SEQUENCE [LARGE SCALE GENOMIC DNA]</scope>
    <source>
        <strain evidence="5">JU1422</strain>
    </source>
</reference>
<feature type="region of interest" description="Disordered" evidence="2">
    <location>
        <begin position="799"/>
        <end position="853"/>
    </location>
</feature>
<dbReference type="InterPro" id="IPR004177">
    <property type="entry name" value="DDHD_dom"/>
</dbReference>
<feature type="compositionally biased region" description="Basic and acidic residues" evidence="2">
    <location>
        <begin position="39"/>
        <end position="53"/>
    </location>
</feature>
<protein>
    <recommendedName>
        <fullName evidence="3">DDHD domain-containing protein</fullName>
    </recommendedName>
</protein>
<feature type="compositionally biased region" description="Pro residues" evidence="2">
    <location>
        <begin position="200"/>
        <end position="219"/>
    </location>
</feature>
<evidence type="ECO:0000256" key="1">
    <source>
        <dbReference type="ARBA" id="ARBA00038464"/>
    </source>
</evidence>
<feature type="domain" description="DDHD" evidence="3">
    <location>
        <begin position="700"/>
        <end position="963"/>
    </location>
</feature>
<dbReference type="GO" id="GO:0046872">
    <property type="term" value="F:metal ion binding"/>
    <property type="evidence" value="ECO:0007669"/>
    <property type="project" value="InterPro"/>
</dbReference>
<dbReference type="STRING" id="1611254.A0A2G5UWR0"/>
<dbReference type="OrthoDB" id="431378at2759"/>
<evidence type="ECO:0000256" key="2">
    <source>
        <dbReference type="SAM" id="MobiDB-lite"/>
    </source>
</evidence>
<organism evidence="4 5">
    <name type="scientific">Caenorhabditis nigoni</name>
    <dbReference type="NCBI Taxonomy" id="1611254"/>
    <lineage>
        <taxon>Eukaryota</taxon>
        <taxon>Metazoa</taxon>
        <taxon>Ecdysozoa</taxon>
        <taxon>Nematoda</taxon>
        <taxon>Chromadorea</taxon>
        <taxon>Rhabditida</taxon>
        <taxon>Rhabditina</taxon>
        <taxon>Rhabditomorpha</taxon>
        <taxon>Rhabditoidea</taxon>
        <taxon>Rhabditidae</taxon>
        <taxon>Peloderinae</taxon>
        <taxon>Caenorhabditis</taxon>
    </lineage>
</organism>
<dbReference type="InterPro" id="IPR058055">
    <property type="entry name" value="PA-PLA1"/>
</dbReference>
<comment type="caution">
    <text evidence="4">The sequence shown here is derived from an EMBL/GenBank/DDBJ whole genome shotgun (WGS) entry which is preliminary data.</text>
</comment>
<evidence type="ECO:0000313" key="4">
    <source>
        <dbReference type="EMBL" id="PIC43987.1"/>
    </source>
</evidence>
<evidence type="ECO:0000313" key="5">
    <source>
        <dbReference type="Proteomes" id="UP000230233"/>
    </source>
</evidence>
<dbReference type="SMART" id="SM01127">
    <property type="entry name" value="DDHD"/>
    <property type="match status" value="1"/>
</dbReference>
<dbReference type="Proteomes" id="UP000230233">
    <property type="component" value="Chromosome II"/>
</dbReference>
<dbReference type="AlphaFoldDB" id="A0A2G5UWR0"/>